<sequence length="835" mass="93777" precursor="true">MKRLPWRQCVIMGMSVIVLAHVLAPWANAETVRVDVDAQGKRIQVSPDLYGVFYEEINHAGDGGLYAEMVQNRSFEENEMSDHMHLENGKVRTDKGWETIWKPKTDLRGWFVVAQGGADVAIALDDTRPLNAQSPHALRVELKQAGARAGFANEGYWGMSVVKGENYHLSFYARSDKKSPVTITLESQDGQTVYARKRVRGVGGPWKRYRCVLTAKDTDPKARLAICLRKPATLWFDMVSLFPENTYKQRIPGMRADLMGKLHELRPKFLRFPGGCVVEGCTLDNRIQWKETIGDIAQRPGHWDLWGYRASDGLGFHEFLQMAEDLDAEVMYVVNVGMSCQARHSETASEQEIVDIYLQDTLDALEYAMGPASSKWGALRVQNGHPEPFKVKYVEIGNENSGADYHRAYRIFYRALKATYPTILTIANQAIPDAPVEIIDEHYYVGPHWFFAHANKYDGYDRTGPKIYVGEYAVNRGVGSGNLMGALSEAAFMLGMERNSDHVIMASYAPLFENVNDREWDVNLIRFNSSRVLGRSSFYVQKMFAEHLPTVMCETAVSNLEAPAPIEPRGRIGLRTWLTDAEFKDLRVTQGDRVLYASAFSQGSADWNSERGTWETQKDAYRQTDPLATDTLTVVGDTSWSDYTLELKAKRNRGAEGFIIVFRHQDNSHVQWNLGGWGNSRHTVQLVADNSASVVTSKDGAIEKGRWYDIRIVLQGNQVSCFLDGELIHRTDVTIREAPNFFANAGVDETTGEVIVKLVNARTQGRDVRLSLKGFGDLDKTVSVITLHGDRPEDENSFAHPLKISPVTSTFTQAGKAFGYTLKPLSVTILRMKGL</sequence>
<evidence type="ECO:0000256" key="3">
    <source>
        <dbReference type="ARBA" id="ARBA00012670"/>
    </source>
</evidence>
<dbReference type="InterPro" id="IPR010720">
    <property type="entry name" value="Alpha-L-AF_C"/>
</dbReference>
<dbReference type="InterPro" id="IPR017853">
    <property type="entry name" value="GH"/>
</dbReference>
<keyword evidence="5 9" id="KW-0378">Hydrolase</keyword>
<comment type="caution">
    <text evidence="9">The sequence shown here is derived from an EMBL/GenBank/DDBJ whole genome shotgun (WGS) entry which is preliminary data.</text>
</comment>
<evidence type="ECO:0000256" key="1">
    <source>
        <dbReference type="ARBA" id="ARBA00001462"/>
    </source>
</evidence>
<dbReference type="RefSeq" id="WP_146527859.1">
    <property type="nucleotide sequence ID" value="NZ_SJPV01000005.1"/>
</dbReference>
<keyword evidence="4 7" id="KW-0732">Signal</keyword>
<evidence type="ECO:0000259" key="8">
    <source>
        <dbReference type="SMART" id="SM00813"/>
    </source>
</evidence>
<dbReference type="Pfam" id="PF06964">
    <property type="entry name" value="Alpha-L-AF_C"/>
    <property type="match status" value="1"/>
</dbReference>
<dbReference type="SMART" id="SM00813">
    <property type="entry name" value="Alpha-L-AF_C"/>
    <property type="match status" value="1"/>
</dbReference>
<feature type="chain" id="PRO_5023056379" description="non-reducing end alpha-L-arabinofuranosidase" evidence="7">
    <location>
        <begin position="30"/>
        <end position="835"/>
    </location>
</feature>
<reference evidence="9 10" key="1">
    <citation type="submission" date="2019-02" db="EMBL/GenBank/DDBJ databases">
        <title>Deep-cultivation of Planctomycetes and their phenomic and genomic characterization uncovers novel biology.</title>
        <authorList>
            <person name="Wiegand S."/>
            <person name="Jogler M."/>
            <person name="Boedeker C."/>
            <person name="Pinto D."/>
            <person name="Vollmers J."/>
            <person name="Rivas-Marin E."/>
            <person name="Kohn T."/>
            <person name="Peeters S.H."/>
            <person name="Heuer A."/>
            <person name="Rast P."/>
            <person name="Oberbeckmann S."/>
            <person name="Bunk B."/>
            <person name="Jeske O."/>
            <person name="Meyerdierks A."/>
            <person name="Storesund J.E."/>
            <person name="Kallscheuer N."/>
            <person name="Luecker S."/>
            <person name="Lage O.M."/>
            <person name="Pohl T."/>
            <person name="Merkel B.J."/>
            <person name="Hornburger P."/>
            <person name="Mueller R.-W."/>
            <person name="Bruemmer F."/>
            <person name="Labrenz M."/>
            <person name="Spormann A.M."/>
            <person name="Op Den Camp H."/>
            <person name="Overmann J."/>
            <person name="Amann R."/>
            <person name="Jetten M.S.M."/>
            <person name="Mascher T."/>
            <person name="Medema M.H."/>
            <person name="Devos D.P."/>
            <person name="Kaster A.-K."/>
            <person name="Ovreas L."/>
            <person name="Rohde M."/>
            <person name="Galperin M.Y."/>
            <person name="Jogler C."/>
        </authorList>
    </citation>
    <scope>NUCLEOTIDE SEQUENCE [LARGE SCALE GENOMIC DNA]</scope>
    <source>
        <strain evidence="9 10">Poly41</strain>
    </source>
</reference>
<dbReference type="SUPFAM" id="SSF49899">
    <property type="entry name" value="Concanavalin A-like lectins/glucanases"/>
    <property type="match status" value="1"/>
</dbReference>
<evidence type="ECO:0000256" key="4">
    <source>
        <dbReference type="ARBA" id="ARBA00022729"/>
    </source>
</evidence>
<protein>
    <recommendedName>
        <fullName evidence="3">non-reducing end alpha-L-arabinofuranosidase</fullName>
        <ecNumber evidence="3">3.2.1.55</ecNumber>
    </recommendedName>
</protein>
<evidence type="ECO:0000313" key="9">
    <source>
        <dbReference type="EMBL" id="TWU37434.1"/>
    </source>
</evidence>
<dbReference type="PANTHER" id="PTHR31776">
    <property type="entry name" value="ALPHA-L-ARABINOFURANOSIDASE 1"/>
    <property type="match status" value="1"/>
</dbReference>
<keyword evidence="9" id="KW-0326">Glycosidase</keyword>
<dbReference type="Pfam" id="PF06439">
    <property type="entry name" value="3keto-disac_hyd"/>
    <property type="match status" value="1"/>
</dbReference>
<dbReference type="Proteomes" id="UP000319143">
    <property type="component" value="Unassembled WGS sequence"/>
</dbReference>
<dbReference type="PANTHER" id="PTHR31776:SF0">
    <property type="entry name" value="ALPHA-L-ARABINOFURANOSIDASE 1"/>
    <property type="match status" value="1"/>
</dbReference>
<dbReference type="GO" id="GO:0046556">
    <property type="term" value="F:alpha-L-arabinofuranosidase activity"/>
    <property type="evidence" value="ECO:0007669"/>
    <property type="project" value="UniProtKB-EC"/>
</dbReference>
<dbReference type="Pfam" id="PF22848">
    <property type="entry name" value="ASD1_dom"/>
    <property type="match status" value="1"/>
</dbReference>
<organism evidence="9 10">
    <name type="scientific">Novipirellula artificiosorum</name>
    <dbReference type="NCBI Taxonomy" id="2528016"/>
    <lineage>
        <taxon>Bacteria</taxon>
        <taxon>Pseudomonadati</taxon>
        <taxon>Planctomycetota</taxon>
        <taxon>Planctomycetia</taxon>
        <taxon>Pirellulales</taxon>
        <taxon>Pirellulaceae</taxon>
        <taxon>Novipirellula</taxon>
    </lineage>
</organism>
<name>A0A5C6DMQ1_9BACT</name>
<comment type="catalytic activity">
    <reaction evidence="1">
        <text>Hydrolysis of terminal non-reducing alpha-L-arabinofuranoside residues in alpha-L-arabinosides.</text>
        <dbReference type="EC" id="3.2.1.55"/>
    </reaction>
</comment>
<dbReference type="InterPro" id="IPR003305">
    <property type="entry name" value="CenC_carb-bd"/>
</dbReference>
<feature type="signal peptide" evidence="7">
    <location>
        <begin position="1"/>
        <end position="29"/>
    </location>
</feature>
<dbReference type="OrthoDB" id="9758333at2"/>
<accession>A0A5C6DMQ1</accession>
<gene>
    <name evidence="9" type="ORF">Poly41_35650</name>
</gene>
<evidence type="ECO:0000256" key="5">
    <source>
        <dbReference type="ARBA" id="ARBA00022801"/>
    </source>
</evidence>
<evidence type="ECO:0000256" key="2">
    <source>
        <dbReference type="ARBA" id="ARBA00007186"/>
    </source>
</evidence>
<dbReference type="Gene3D" id="2.60.120.260">
    <property type="entry name" value="Galactose-binding domain-like"/>
    <property type="match status" value="1"/>
</dbReference>
<dbReference type="Gene3D" id="2.60.120.560">
    <property type="entry name" value="Exo-inulinase, domain 1"/>
    <property type="match status" value="1"/>
</dbReference>
<feature type="domain" description="Alpha-L-arabinofuranosidase C-terminal" evidence="8">
    <location>
        <begin position="470"/>
        <end position="826"/>
    </location>
</feature>
<evidence type="ECO:0000313" key="10">
    <source>
        <dbReference type="Proteomes" id="UP000319143"/>
    </source>
</evidence>
<dbReference type="Gene3D" id="3.20.20.80">
    <property type="entry name" value="Glycosidases"/>
    <property type="match status" value="1"/>
</dbReference>
<proteinExistence type="inferred from homology"/>
<dbReference type="InterPro" id="IPR010496">
    <property type="entry name" value="AL/BT2_dom"/>
</dbReference>
<dbReference type="Pfam" id="PF02018">
    <property type="entry name" value="CBM_4_9"/>
    <property type="match status" value="1"/>
</dbReference>
<comment type="similarity">
    <text evidence="2">Belongs to the glycosyl hydrolase 51 family.</text>
</comment>
<dbReference type="GO" id="GO:0046373">
    <property type="term" value="P:L-arabinose metabolic process"/>
    <property type="evidence" value="ECO:0007669"/>
    <property type="project" value="InterPro"/>
</dbReference>
<evidence type="ECO:0000256" key="6">
    <source>
        <dbReference type="ARBA" id="ARBA00023180"/>
    </source>
</evidence>
<keyword evidence="6" id="KW-0325">Glycoprotein</keyword>
<dbReference type="SUPFAM" id="SSF49785">
    <property type="entry name" value="Galactose-binding domain-like"/>
    <property type="match status" value="1"/>
</dbReference>
<dbReference type="InterPro" id="IPR013320">
    <property type="entry name" value="ConA-like_dom_sf"/>
</dbReference>
<dbReference type="EMBL" id="SJPV01000005">
    <property type="protein sequence ID" value="TWU37434.1"/>
    <property type="molecule type" value="Genomic_DNA"/>
</dbReference>
<dbReference type="EC" id="3.2.1.55" evidence="3"/>
<dbReference type="InterPro" id="IPR051563">
    <property type="entry name" value="Glycosyl_Hydrolase_51"/>
</dbReference>
<dbReference type="SUPFAM" id="SSF51445">
    <property type="entry name" value="(Trans)glycosidases"/>
    <property type="match status" value="1"/>
</dbReference>
<dbReference type="SUPFAM" id="SSF51011">
    <property type="entry name" value="Glycosyl hydrolase domain"/>
    <property type="match status" value="1"/>
</dbReference>
<keyword evidence="10" id="KW-1185">Reference proteome</keyword>
<dbReference type="InterPro" id="IPR008979">
    <property type="entry name" value="Galactose-bd-like_sf"/>
</dbReference>
<dbReference type="InterPro" id="IPR055235">
    <property type="entry name" value="ASD1_cat"/>
</dbReference>
<dbReference type="AlphaFoldDB" id="A0A5C6DMQ1"/>
<evidence type="ECO:0000256" key="7">
    <source>
        <dbReference type="SAM" id="SignalP"/>
    </source>
</evidence>